<accession>A0A0S4LJI1</accession>
<reference evidence="2" key="1">
    <citation type="submission" date="2015-10" db="EMBL/GenBank/DDBJ databases">
        <authorList>
            <person name="Luecker S."/>
            <person name="Luecker S."/>
        </authorList>
    </citation>
    <scope>NUCLEOTIDE SEQUENCE [LARGE SCALE GENOMIC DNA]</scope>
</reference>
<gene>
    <name evidence="1" type="ORF">COMA2_290001</name>
</gene>
<dbReference type="EMBL" id="CZPZ01000022">
    <property type="protein sequence ID" value="CUS36890.1"/>
    <property type="molecule type" value="Genomic_DNA"/>
</dbReference>
<evidence type="ECO:0000313" key="2">
    <source>
        <dbReference type="Proteomes" id="UP000198736"/>
    </source>
</evidence>
<dbReference type="Proteomes" id="UP000198736">
    <property type="component" value="Unassembled WGS sequence"/>
</dbReference>
<dbReference type="STRING" id="1742973.COMA2_290001"/>
<sequence length="66" mass="6892">MQSPHALPLPTMSWTGRAAAAGALDGKIVDSELAEVLIEGGSLSVRGLSTWGLSCVNYTMICLSRT</sequence>
<name>A0A0S4LJI1_9BACT</name>
<evidence type="ECO:0000313" key="1">
    <source>
        <dbReference type="EMBL" id="CUS36890.1"/>
    </source>
</evidence>
<protein>
    <submittedName>
        <fullName evidence="1">Uncharacterized protein</fullName>
    </submittedName>
</protein>
<dbReference type="AlphaFoldDB" id="A0A0S4LJI1"/>
<organism evidence="1 2">
    <name type="scientific">Candidatus Nitrospira nitrificans</name>
    <dbReference type="NCBI Taxonomy" id="1742973"/>
    <lineage>
        <taxon>Bacteria</taxon>
        <taxon>Pseudomonadati</taxon>
        <taxon>Nitrospirota</taxon>
        <taxon>Nitrospiria</taxon>
        <taxon>Nitrospirales</taxon>
        <taxon>Nitrospiraceae</taxon>
        <taxon>Nitrospira</taxon>
    </lineage>
</organism>
<keyword evidence="2" id="KW-1185">Reference proteome</keyword>
<proteinExistence type="predicted"/>